<reference evidence="3" key="1">
    <citation type="journal article" date="2005" name="Nature">
        <title>The map-based sequence of the rice genome.</title>
        <authorList>
            <consortium name="International rice genome sequencing project (IRGSP)"/>
            <person name="Matsumoto T."/>
            <person name="Wu J."/>
            <person name="Kanamori H."/>
            <person name="Katayose Y."/>
            <person name="Fujisawa M."/>
            <person name="Namiki N."/>
            <person name="Mizuno H."/>
            <person name="Yamamoto K."/>
            <person name="Antonio B.A."/>
            <person name="Baba T."/>
            <person name="Sakata K."/>
            <person name="Nagamura Y."/>
            <person name="Aoki H."/>
            <person name="Arikawa K."/>
            <person name="Arita K."/>
            <person name="Bito T."/>
            <person name="Chiden Y."/>
            <person name="Fujitsuka N."/>
            <person name="Fukunaka R."/>
            <person name="Hamada M."/>
            <person name="Harada C."/>
            <person name="Hayashi A."/>
            <person name="Hijishita S."/>
            <person name="Honda M."/>
            <person name="Hosokawa S."/>
            <person name="Ichikawa Y."/>
            <person name="Idonuma A."/>
            <person name="Iijima M."/>
            <person name="Ikeda M."/>
            <person name="Ikeno M."/>
            <person name="Ito K."/>
            <person name="Ito S."/>
            <person name="Ito T."/>
            <person name="Ito Y."/>
            <person name="Ito Y."/>
            <person name="Iwabuchi A."/>
            <person name="Kamiya K."/>
            <person name="Karasawa W."/>
            <person name="Kurita K."/>
            <person name="Katagiri S."/>
            <person name="Kikuta A."/>
            <person name="Kobayashi H."/>
            <person name="Kobayashi N."/>
            <person name="Machita K."/>
            <person name="Maehara T."/>
            <person name="Masukawa M."/>
            <person name="Mizubayashi T."/>
            <person name="Mukai Y."/>
            <person name="Nagasaki H."/>
            <person name="Nagata Y."/>
            <person name="Naito S."/>
            <person name="Nakashima M."/>
            <person name="Nakama Y."/>
            <person name="Nakamichi Y."/>
            <person name="Nakamura M."/>
            <person name="Meguro A."/>
            <person name="Negishi M."/>
            <person name="Ohta I."/>
            <person name="Ohta T."/>
            <person name="Okamoto M."/>
            <person name="Ono N."/>
            <person name="Saji S."/>
            <person name="Sakaguchi M."/>
            <person name="Sakai K."/>
            <person name="Shibata M."/>
            <person name="Shimokawa T."/>
            <person name="Song J."/>
            <person name="Takazaki Y."/>
            <person name="Terasawa K."/>
            <person name="Tsugane M."/>
            <person name="Tsuji K."/>
            <person name="Ueda S."/>
            <person name="Waki K."/>
            <person name="Yamagata H."/>
            <person name="Yamamoto M."/>
            <person name="Yamamoto S."/>
            <person name="Yamane H."/>
            <person name="Yoshiki S."/>
            <person name="Yoshihara R."/>
            <person name="Yukawa K."/>
            <person name="Zhong H."/>
            <person name="Yano M."/>
            <person name="Yuan Q."/>
            <person name="Ouyang S."/>
            <person name="Liu J."/>
            <person name="Jones K.M."/>
            <person name="Gansberger K."/>
            <person name="Moffat K."/>
            <person name="Hill J."/>
            <person name="Bera J."/>
            <person name="Fadrosh D."/>
            <person name="Jin S."/>
            <person name="Johri S."/>
            <person name="Kim M."/>
            <person name="Overton L."/>
            <person name="Reardon M."/>
            <person name="Tsitrin T."/>
            <person name="Vuong H."/>
            <person name="Weaver B."/>
            <person name="Ciecko A."/>
            <person name="Tallon L."/>
            <person name="Jackson J."/>
            <person name="Pai G."/>
            <person name="Aken S.V."/>
            <person name="Utterback T."/>
            <person name="Reidmuller S."/>
            <person name="Feldblyum T."/>
            <person name="Hsiao J."/>
            <person name="Zismann V."/>
            <person name="Iobst S."/>
            <person name="de Vazeille A.R."/>
            <person name="Buell C.R."/>
            <person name="Ying K."/>
            <person name="Li Y."/>
            <person name="Lu T."/>
            <person name="Huang Y."/>
            <person name="Zhao Q."/>
            <person name="Feng Q."/>
            <person name="Zhang L."/>
            <person name="Zhu J."/>
            <person name="Weng Q."/>
            <person name="Mu J."/>
            <person name="Lu Y."/>
            <person name="Fan D."/>
            <person name="Liu Y."/>
            <person name="Guan J."/>
            <person name="Zhang Y."/>
            <person name="Yu S."/>
            <person name="Liu X."/>
            <person name="Zhang Y."/>
            <person name="Hong G."/>
            <person name="Han B."/>
            <person name="Choisne N."/>
            <person name="Demange N."/>
            <person name="Orjeda G."/>
            <person name="Samain S."/>
            <person name="Cattolico L."/>
            <person name="Pelletier E."/>
            <person name="Couloux A."/>
            <person name="Segurens B."/>
            <person name="Wincker P."/>
            <person name="D'Hont A."/>
            <person name="Scarpelli C."/>
            <person name="Weissenbach J."/>
            <person name="Salanoubat M."/>
            <person name="Quetier F."/>
            <person name="Yu Y."/>
            <person name="Kim H.R."/>
            <person name="Rambo T."/>
            <person name="Currie J."/>
            <person name="Collura K."/>
            <person name="Luo M."/>
            <person name="Yang T."/>
            <person name="Ammiraju J.S.S."/>
            <person name="Engler F."/>
            <person name="Soderlund C."/>
            <person name="Wing R.A."/>
            <person name="Palmer L.E."/>
            <person name="de la Bastide M."/>
            <person name="Spiegel L."/>
            <person name="Nascimento L."/>
            <person name="Zutavern T."/>
            <person name="O'Shaughnessy A."/>
            <person name="Dike S."/>
            <person name="Dedhia N."/>
            <person name="Preston R."/>
            <person name="Balija V."/>
            <person name="McCombie W.R."/>
            <person name="Chow T."/>
            <person name="Chen H."/>
            <person name="Chung M."/>
            <person name="Chen C."/>
            <person name="Shaw J."/>
            <person name="Wu H."/>
            <person name="Hsiao K."/>
            <person name="Chao Y."/>
            <person name="Chu M."/>
            <person name="Cheng C."/>
            <person name="Hour A."/>
            <person name="Lee P."/>
            <person name="Lin S."/>
            <person name="Lin Y."/>
            <person name="Liou J."/>
            <person name="Liu S."/>
            <person name="Hsing Y."/>
            <person name="Raghuvanshi S."/>
            <person name="Mohanty A."/>
            <person name="Bharti A.K."/>
            <person name="Gaur A."/>
            <person name="Gupta V."/>
            <person name="Kumar D."/>
            <person name="Ravi V."/>
            <person name="Vij S."/>
            <person name="Kapur A."/>
            <person name="Khurana P."/>
            <person name="Khurana P."/>
            <person name="Khurana J.P."/>
            <person name="Tyagi A.K."/>
            <person name="Gaikwad K."/>
            <person name="Singh A."/>
            <person name="Dalal V."/>
            <person name="Srivastava S."/>
            <person name="Dixit A."/>
            <person name="Pal A.K."/>
            <person name="Ghazi I.A."/>
            <person name="Yadav M."/>
            <person name="Pandit A."/>
            <person name="Bhargava A."/>
            <person name="Sureshbabu K."/>
            <person name="Batra K."/>
            <person name="Sharma T.R."/>
            <person name="Mohapatra T."/>
            <person name="Singh N.K."/>
            <person name="Messing J."/>
            <person name="Nelson A.B."/>
            <person name="Fuks G."/>
            <person name="Kavchok S."/>
            <person name="Keizer G."/>
            <person name="Linton E."/>
            <person name="Llaca V."/>
            <person name="Song R."/>
            <person name="Tanyolac B."/>
            <person name="Young S."/>
            <person name="Ho-Il K."/>
            <person name="Hahn J.H."/>
            <person name="Sangsakoo G."/>
            <person name="Vanavichit A."/>
            <person name="de Mattos Luiz.A.T."/>
            <person name="Zimmer P.D."/>
            <person name="Malone G."/>
            <person name="Dellagostin O."/>
            <person name="de Oliveira A.C."/>
            <person name="Bevan M."/>
            <person name="Bancroft I."/>
            <person name="Minx P."/>
            <person name="Cordum H."/>
            <person name="Wilson R."/>
            <person name="Cheng Z."/>
            <person name="Jin W."/>
            <person name="Jiang J."/>
            <person name="Leong S.A."/>
            <person name="Iwama H."/>
            <person name="Gojobori T."/>
            <person name="Itoh T."/>
            <person name="Niimura Y."/>
            <person name="Fujii Y."/>
            <person name="Habara T."/>
            <person name="Sakai H."/>
            <person name="Sato Y."/>
            <person name="Wilson G."/>
            <person name="Kumar K."/>
            <person name="McCouch S."/>
            <person name="Juretic N."/>
            <person name="Hoen D."/>
            <person name="Wright S."/>
            <person name="Bruskiewich R."/>
            <person name="Bureau T."/>
            <person name="Miyao A."/>
            <person name="Hirochika H."/>
            <person name="Nishikawa T."/>
            <person name="Kadowaki K."/>
            <person name="Sugiura M."/>
            <person name="Burr B."/>
            <person name="Sasaki T."/>
        </authorList>
    </citation>
    <scope>NUCLEOTIDE SEQUENCE [LARGE SCALE GENOMIC DNA]</scope>
    <source>
        <strain evidence="3">cv. Nipponbare</strain>
    </source>
</reference>
<dbReference type="EMBL" id="AP014960">
    <property type="protein sequence ID" value="BAS90439.1"/>
    <property type="molecule type" value="Genomic_DNA"/>
</dbReference>
<proteinExistence type="predicted"/>
<accession>A0A0P0WDI7</accession>
<feature type="compositionally biased region" description="Basic and acidic residues" evidence="1">
    <location>
        <begin position="461"/>
        <end position="470"/>
    </location>
</feature>
<feature type="compositionally biased region" description="Polar residues" evidence="1">
    <location>
        <begin position="48"/>
        <end position="58"/>
    </location>
</feature>
<dbReference type="Proteomes" id="UP000059680">
    <property type="component" value="Chromosome 4"/>
</dbReference>
<dbReference type="AlphaFoldDB" id="A0A0P0WDI7"/>
<reference evidence="2 3" key="3">
    <citation type="journal article" date="2013" name="Rice">
        <title>Improvement of the Oryza sativa Nipponbare reference genome using next generation sequence and optical map data.</title>
        <authorList>
            <person name="Kawahara Y."/>
            <person name="de la Bastide M."/>
            <person name="Hamilton J.P."/>
            <person name="Kanamori H."/>
            <person name="McCombie W.R."/>
            <person name="Ouyang S."/>
            <person name="Schwartz D.C."/>
            <person name="Tanaka T."/>
            <person name="Wu J."/>
            <person name="Zhou S."/>
            <person name="Childs K.L."/>
            <person name="Davidson R.M."/>
            <person name="Lin H."/>
            <person name="Quesada-Ocampo L."/>
            <person name="Vaillancourt B."/>
            <person name="Sakai H."/>
            <person name="Lee S.S."/>
            <person name="Kim J."/>
            <person name="Numa H."/>
            <person name="Itoh T."/>
            <person name="Buell C.R."/>
            <person name="Matsumoto T."/>
        </authorList>
    </citation>
    <scope>NUCLEOTIDE SEQUENCE [LARGE SCALE GENOMIC DNA]</scope>
    <source>
        <strain evidence="3">cv. Nipponbare</strain>
    </source>
</reference>
<feature type="region of interest" description="Disordered" evidence="1">
    <location>
        <begin position="283"/>
        <end position="380"/>
    </location>
</feature>
<sequence length="539" mass="57649">MAEGEEKRGTGGRGDKKEKVPLGFRFEPKEELVEHPSPQPGPQAIASIASSDGEFSSPQPGPAMGTSEEASGNKRPAEEHAAVAQRPHQQRKLTMGGAPPPPPASYIGGAGGMQMPLRTAVHDNRAGHPMARPAGHATAPPPRQHATVNGPMRMPNGQVVYGDQMMMRRQMATAANNRRQMMFLQQLAARNGQQGMVVADNGQASSSQRPPPACNGQQALVVQGSQVASNGQMSPVQRQRAAMAAAYNNYQYHQMLLQQQQQQQAAMAYNLQAQHLQGREVVAHTTSAQQPQAMMPAQGAEVEQNGETKSSAQRAPAACNCPAHVQRPQARPFNNVPPTPLRPRPATAAPTNSGNSFDRTLVMRRPPSPSVVQPRPAQETPEMHARRVLWQLVKELFRQRRIDQAQAAAAAEQERLMMTPPAQAPQQPCSDAVRCNDDGEKRSAEVATTEVAPDGSASAEGNDRQRESRDSPVAPRTDDLNMPLVVAKIEVGMEVEAAAAVMVKGTDPVAAVLDGDFKDNNGCHHHDGGGGCGGHDGRA</sequence>
<dbReference type="PaxDb" id="39947-A0A0P0WDI7"/>
<keyword evidence="3" id="KW-1185">Reference proteome</keyword>
<dbReference type="InParanoid" id="A0A0P0WDI7"/>
<gene>
    <name evidence="2" type="ordered locus">Os04g0556800</name>
    <name evidence="2" type="ORF">OSNPB_040556800</name>
</gene>
<feature type="compositionally biased region" description="Basic and acidic residues" evidence="1">
    <location>
        <begin position="1"/>
        <end position="34"/>
    </location>
</feature>
<protein>
    <submittedName>
        <fullName evidence="2">Os04g0556800 protein</fullName>
    </submittedName>
</protein>
<name>A0A0P0WDI7_ORYSJ</name>
<feature type="region of interest" description="Disordered" evidence="1">
    <location>
        <begin position="419"/>
        <end position="479"/>
    </location>
</feature>
<feature type="region of interest" description="Disordered" evidence="1">
    <location>
        <begin position="132"/>
        <end position="155"/>
    </location>
</feature>
<feature type="compositionally biased region" description="Basic and acidic residues" evidence="1">
    <location>
        <begin position="71"/>
        <end position="81"/>
    </location>
</feature>
<feature type="region of interest" description="Disordered" evidence="1">
    <location>
        <begin position="1"/>
        <end position="104"/>
    </location>
</feature>
<evidence type="ECO:0000313" key="2">
    <source>
        <dbReference type="EMBL" id="BAS90439.1"/>
    </source>
</evidence>
<reference evidence="2 3" key="2">
    <citation type="journal article" date="2013" name="Plant Cell Physiol.">
        <title>Rice Annotation Project Database (RAP-DB): an integrative and interactive database for rice genomics.</title>
        <authorList>
            <person name="Sakai H."/>
            <person name="Lee S.S."/>
            <person name="Tanaka T."/>
            <person name="Numa H."/>
            <person name="Kim J."/>
            <person name="Kawahara Y."/>
            <person name="Wakimoto H."/>
            <person name="Yang C.C."/>
            <person name="Iwamoto M."/>
            <person name="Abe T."/>
            <person name="Yamada Y."/>
            <person name="Muto A."/>
            <person name="Inokuchi H."/>
            <person name="Ikemura T."/>
            <person name="Matsumoto T."/>
            <person name="Sasaki T."/>
            <person name="Itoh T."/>
        </authorList>
    </citation>
    <scope>NUCLEOTIDE SEQUENCE [LARGE SCALE GENOMIC DNA]</scope>
    <source>
        <strain evidence="3">cv. Nipponbare</strain>
    </source>
</reference>
<feature type="compositionally biased region" description="Basic and acidic residues" evidence="1">
    <location>
        <begin position="434"/>
        <end position="444"/>
    </location>
</feature>
<organism evidence="2 3">
    <name type="scientific">Oryza sativa subsp. japonica</name>
    <name type="common">Rice</name>
    <dbReference type="NCBI Taxonomy" id="39947"/>
    <lineage>
        <taxon>Eukaryota</taxon>
        <taxon>Viridiplantae</taxon>
        <taxon>Streptophyta</taxon>
        <taxon>Embryophyta</taxon>
        <taxon>Tracheophyta</taxon>
        <taxon>Spermatophyta</taxon>
        <taxon>Magnoliopsida</taxon>
        <taxon>Liliopsida</taxon>
        <taxon>Poales</taxon>
        <taxon>Poaceae</taxon>
        <taxon>BOP clade</taxon>
        <taxon>Oryzoideae</taxon>
        <taxon>Oryzeae</taxon>
        <taxon>Oryzinae</taxon>
        <taxon>Oryza</taxon>
        <taxon>Oryza sativa</taxon>
    </lineage>
</organism>
<evidence type="ECO:0000313" key="3">
    <source>
        <dbReference type="Proteomes" id="UP000059680"/>
    </source>
</evidence>
<evidence type="ECO:0000256" key="1">
    <source>
        <dbReference type="SAM" id="MobiDB-lite"/>
    </source>
</evidence>
<feature type="compositionally biased region" description="Low complexity" evidence="1">
    <location>
        <begin position="288"/>
        <end position="300"/>
    </location>
</feature>